<dbReference type="AlphaFoldDB" id="A0A538UDR0"/>
<dbReference type="Proteomes" id="UP000319771">
    <property type="component" value="Unassembled WGS sequence"/>
</dbReference>
<organism evidence="3 4">
    <name type="scientific">Eiseniibacteriota bacterium</name>
    <dbReference type="NCBI Taxonomy" id="2212470"/>
    <lineage>
        <taxon>Bacteria</taxon>
        <taxon>Candidatus Eiseniibacteriota</taxon>
    </lineage>
</organism>
<dbReference type="Pfam" id="PF00754">
    <property type="entry name" value="F5_F8_type_C"/>
    <property type="match status" value="1"/>
</dbReference>
<evidence type="ECO:0000313" key="4">
    <source>
        <dbReference type="Proteomes" id="UP000319771"/>
    </source>
</evidence>
<feature type="non-terminal residue" evidence="3">
    <location>
        <position position="426"/>
    </location>
</feature>
<evidence type="ECO:0000259" key="2">
    <source>
        <dbReference type="PROSITE" id="PS50022"/>
    </source>
</evidence>
<feature type="chain" id="PRO_5022196818" evidence="1">
    <location>
        <begin position="26"/>
        <end position="426"/>
    </location>
</feature>
<gene>
    <name evidence="3" type="ORF">E6K81_01955</name>
</gene>
<feature type="signal peptide" evidence="1">
    <location>
        <begin position="1"/>
        <end position="25"/>
    </location>
</feature>
<dbReference type="EMBL" id="VBPB01000025">
    <property type="protein sequence ID" value="TMQ73977.1"/>
    <property type="molecule type" value="Genomic_DNA"/>
</dbReference>
<feature type="domain" description="F5/8 type C" evidence="2">
    <location>
        <begin position="191"/>
        <end position="334"/>
    </location>
</feature>
<comment type="caution">
    <text evidence="3">The sequence shown here is derived from an EMBL/GenBank/DDBJ whole genome shotgun (WGS) entry which is preliminary data.</text>
</comment>
<dbReference type="PROSITE" id="PS50022">
    <property type="entry name" value="FA58C_3"/>
    <property type="match status" value="1"/>
</dbReference>
<dbReference type="InterPro" id="IPR008979">
    <property type="entry name" value="Galactose-bd-like_sf"/>
</dbReference>
<proteinExistence type="predicted"/>
<dbReference type="SUPFAM" id="SSF49785">
    <property type="entry name" value="Galactose-binding domain-like"/>
    <property type="match status" value="2"/>
</dbReference>
<accession>A0A538UDR0</accession>
<evidence type="ECO:0000256" key="1">
    <source>
        <dbReference type="SAM" id="SignalP"/>
    </source>
</evidence>
<name>A0A538UDR0_UNCEI</name>
<evidence type="ECO:0000313" key="3">
    <source>
        <dbReference type="EMBL" id="TMQ73977.1"/>
    </source>
</evidence>
<sequence>MRRRAPPPAAIAAGLLLAWSAAAPAAAAAGPAAARPATATPAAGTPVLIDDFEDASRWSAHPADGVAMKLSAQGAPGARALRIDFRFAGGGGYAVARREIALTLPENYAFGFRIRGRAPANHLEFKLIDSTGANVWWCNRRNVVFPRRWQTVTTKRRQITFAWGPAGGGTITRVAALEIAITAGRGGRGTVWLDQLELRALAPPRDSLAPVARASSSRPDHPAALAADRDSATFWWSQPEDLRPWLELDLGGDREFGGLELDWVAGRHARHYAIQVSPDARTWRSIREVVDGNGGRDLLRLPESEARYLRLQSLEPKGRGGLALADLRIEPLAFGATPEAFLKAVAAQAPRGAYPRGIAGEQTYWTVVGVNADTQEGLVGEDGAVEAGKQGFSVEPFLYAGDRLWTWNDAHAEQSLAEGDLPIPTV</sequence>
<reference evidence="3 4" key="1">
    <citation type="journal article" date="2019" name="Nat. Microbiol.">
        <title>Mediterranean grassland soil C-N compound turnover is dependent on rainfall and depth, and is mediated by genomically divergent microorganisms.</title>
        <authorList>
            <person name="Diamond S."/>
            <person name="Andeer P.F."/>
            <person name="Li Z."/>
            <person name="Crits-Christoph A."/>
            <person name="Burstein D."/>
            <person name="Anantharaman K."/>
            <person name="Lane K.R."/>
            <person name="Thomas B.C."/>
            <person name="Pan C."/>
            <person name="Northen T.R."/>
            <person name="Banfield J.F."/>
        </authorList>
    </citation>
    <scope>NUCLEOTIDE SEQUENCE [LARGE SCALE GENOMIC DNA]</scope>
    <source>
        <strain evidence="3">WS_11</strain>
    </source>
</reference>
<dbReference type="Gene3D" id="2.60.120.260">
    <property type="entry name" value="Galactose-binding domain-like"/>
    <property type="match status" value="2"/>
</dbReference>
<keyword evidence="1" id="KW-0732">Signal</keyword>
<dbReference type="InterPro" id="IPR000421">
    <property type="entry name" value="FA58C"/>
</dbReference>
<protein>
    <submittedName>
        <fullName evidence="3">Discoidin domain-containing protein</fullName>
    </submittedName>
</protein>